<dbReference type="AlphaFoldDB" id="A0A915L096"/>
<proteinExistence type="predicted"/>
<dbReference type="Proteomes" id="UP000887565">
    <property type="component" value="Unplaced"/>
</dbReference>
<reference evidence="2" key="1">
    <citation type="submission" date="2022-11" db="UniProtKB">
        <authorList>
            <consortium name="WormBaseParasite"/>
        </authorList>
    </citation>
    <scope>IDENTIFICATION</scope>
</reference>
<dbReference type="WBParaSite" id="nRc.2.0.1.t44130-RA">
    <property type="protein sequence ID" value="nRc.2.0.1.t44130-RA"/>
    <property type="gene ID" value="nRc.2.0.1.g44130"/>
</dbReference>
<name>A0A915L096_ROMCU</name>
<protein>
    <submittedName>
        <fullName evidence="2">Uncharacterized protein</fullName>
    </submittedName>
</protein>
<evidence type="ECO:0000313" key="1">
    <source>
        <dbReference type="Proteomes" id="UP000887565"/>
    </source>
</evidence>
<accession>A0A915L096</accession>
<evidence type="ECO:0000313" key="2">
    <source>
        <dbReference type="WBParaSite" id="nRc.2.0.1.t44130-RA"/>
    </source>
</evidence>
<organism evidence="1 2">
    <name type="scientific">Romanomermis culicivorax</name>
    <name type="common">Nematode worm</name>
    <dbReference type="NCBI Taxonomy" id="13658"/>
    <lineage>
        <taxon>Eukaryota</taxon>
        <taxon>Metazoa</taxon>
        <taxon>Ecdysozoa</taxon>
        <taxon>Nematoda</taxon>
        <taxon>Enoplea</taxon>
        <taxon>Dorylaimia</taxon>
        <taxon>Mermithida</taxon>
        <taxon>Mermithoidea</taxon>
        <taxon>Mermithidae</taxon>
        <taxon>Romanomermis</taxon>
    </lineage>
</organism>
<keyword evidence="1" id="KW-1185">Reference proteome</keyword>
<sequence>MQPFGVAEFASALRKHNVPLKAIQNPLRKMLFTVPRKLSYQTAAEESYDQASSSVKPLIKLLVKGIGVFSSGEEDIKDHSFL</sequence>